<dbReference type="EMBL" id="CAJVPY010008952">
    <property type="protein sequence ID" value="CAG8702882.1"/>
    <property type="molecule type" value="Genomic_DNA"/>
</dbReference>
<dbReference type="Proteomes" id="UP000789405">
    <property type="component" value="Unassembled WGS sequence"/>
</dbReference>
<feature type="non-terminal residue" evidence="1">
    <location>
        <position position="1"/>
    </location>
</feature>
<sequence>NNQIIVNDQTLKERITQIITKYIDDENLSIDLFKLTVQYKINTNKRVKQCDFFNYDTRKKLGDETKTGNKIVISYITRMADKHETFWNQNNLYLKHVNDVSELGKRKCNKCSRHKFCCENTIVNNNCCFIETCMNINVVNPPINFRDLNLISYGFMFINQIQPTYTHKHTLCKDCFDICLKNSVVEFLNDFVWKCS</sequence>
<evidence type="ECO:0000313" key="2">
    <source>
        <dbReference type="Proteomes" id="UP000789405"/>
    </source>
</evidence>
<name>A0A9N9HSA0_9GLOM</name>
<comment type="caution">
    <text evidence="1">The sequence shown here is derived from an EMBL/GenBank/DDBJ whole genome shotgun (WGS) entry which is preliminary data.</text>
</comment>
<dbReference type="AlphaFoldDB" id="A0A9N9HSA0"/>
<gene>
    <name evidence="1" type="ORF">DERYTH_LOCUS13098</name>
</gene>
<accession>A0A9N9HSA0</accession>
<evidence type="ECO:0000313" key="1">
    <source>
        <dbReference type="EMBL" id="CAG8702882.1"/>
    </source>
</evidence>
<reference evidence="1" key="1">
    <citation type="submission" date="2021-06" db="EMBL/GenBank/DDBJ databases">
        <authorList>
            <person name="Kallberg Y."/>
            <person name="Tangrot J."/>
            <person name="Rosling A."/>
        </authorList>
    </citation>
    <scope>NUCLEOTIDE SEQUENCE</scope>
    <source>
        <strain evidence="1">MA453B</strain>
    </source>
</reference>
<proteinExistence type="predicted"/>
<organism evidence="1 2">
    <name type="scientific">Dentiscutata erythropus</name>
    <dbReference type="NCBI Taxonomy" id="1348616"/>
    <lineage>
        <taxon>Eukaryota</taxon>
        <taxon>Fungi</taxon>
        <taxon>Fungi incertae sedis</taxon>
        <taxon>Mucoromycota</taxon>
        <taxon>Glomeromycotina</taxon>
        <taxon>Glomeromycetes</taxon>
        <taxon>Diversisporales</taxon>
        <taxon>Gigasporaceae</taxon>
        <taxon>Dentiscutata</taxon>
    </lineage>
</organism>
<dbReference type="OrthoDB" id="2423209at2759"/>
<keyword evidence="2" id="KW-1185">Reference proteome</keyword>
<protein>
    <submittedName>
        <fullName evidence="1">20359_t:CDS:1</fullName>
    </submittedName>
</protein>